<evidence type="ECO:0000256" key="1">
    <source>
        <dbReference type="SAM" id="MobiDB-lite"/>
    </source>
</evidence>
<keyword evidence="4" id="KW-1185">Reference proteome</keyword>
<feature type="region of interest" description="Disordered" evidence="1">
    <location>
        <begin position="206"/>
        <end position="231"/>
    </location>
</feature>
<feature type="region of interest" description="Disordered" evidence="1">
    <location>
        <begin position="90"/>
        <end position="116"/>
    </location>
</feature>
<dbReference type="EMBL" id="KZ454991">
    <property type="protein sequence ID" value="PKI83750.1"/>
    <property type="molecule type" value="Genomic_DNA"/>
</dbReference>
<dbReference type="OrthoDB" id="660555at2759"/>
<dbReference type="InterPro" id="IPR000219">
    <property type="entry name" value="DH_dom"/>
</dbReference>
<dbReference type="InterPro" id="IPR035899">
    <property type="entry name" value="DBL_dom_sf"/>
</dbReference>
<evidence type="ECO:0000313" key="3">
    <source>
        <dbReference type="EMBL" id="PKI83750.1"/>
    </source>
</evidence>
<dbReference type="Pfam" id="PF00621">
    <property type="entry name" value="RhoGEF"/>
    <property type="match status" value="1"/>
</dbReference>
<feature type="region of interest" description="Disordered" evidence="1">
    <location>
        <begin position="564"/>
        <end position="585"/>
    </location>
</feature>
<feature type="compositionally biased region" description="Polar residues" evidence="1">
    <location>
        <begin position="90"/>
        <end position="101"/>
    </location>
</feature>
<dbReference type="STRING" id="2020962.A0A2N1JB11"/>
<dbReference type="Gene3D" id="3.80.10.10">
    <property type="entry name" value="Ribonuclease Inhibitor"/>
    <property type="match status" value="1"/>
</dbReference>
<dbReference type="SUPFAM" id="SSF48065">
    <property type="entry name" value="DBL homology domain (DH-domain)"/>
    <property type="match status" value="1"/>
</dbReference>
<reference evidence="3 4" key="1">
    <citation type="submission" date="2017-10" db="EMBL/GenBank/DDBJ databases">
        <title>A novel species of cold-tolerant Malassezia isolated from bats.</title>
        <authorList>
            <person name="Lorch J.M."/>
            <person name="Palmer J.M."/>
            <person name="Vanderwolf K.J."/>
            <person name="Schmidt K.Z."/>
            <person name="Verant M.L."/>
            <person name="Weller T.J."/>
            <person name="Blehert D.S."/>
        </authorList>
    </citation>
    <scope>NUCLEOTIDE SEQUENCE [LARGE SCALE GENOMIC DNA]</scope>
    <source>
        <strain evidence="3 4">NWHC:44797-103</strain>
    </source>
</reference>
<feature type="domain" description="DH" evidence="2">
    <location>
        <begin position="786"/>
        <end position="1053"/>
    </location>
</feature>
<accession>A0A2N1JB11</accession>
<sequence length="1225" mass="133685">MAQGLHDPAKSARRSSLFVPDAAAIAYNRGASWMMSAASKIRKKPDPMLQRTPPAMTHDVFSTARTSPTCATPSIPDPSVGAESLLRQNVPSGASLPTSGLESPGHAHTLLSQPPRVASNASQALWDGVPNARRGAALAALHATPAIPSGLAHPDPRNLVSKQPPATPILRSEEKRYLGMQSPNTPTPILLHDPIVLSRSPSGVSPTLAPEWSYNRDTDAHDSAPSQANEELVSDRDASLGTHDAAQAWSPVPHLQMSPIVQGPTLDTELSPRFFQRDYDTYSLTSTDSIPSTPLRTGSHISPLPLAVSSVHHGTGCLAIVHKEAEAAEKVLPSTTHLSMTHCALPLNAYHILQVPATLLVLDLSCSQLLALPPALAACTMLEELNVSNNDLGFASALEEHAQWSPLSALQQLRVLLADDCGLTMLPAGIMSLSRLQVLGVRQNYLNALPTWMHVLQNLECLLLDRNRCTNIAWDAITAPLMEDARATRDMAPSPSDTQPQEQPQKFLQKAFRWYPKRADTKDTAPSMPRGTAHFATAIDNMRAGTLSSSSDGKRRVLSKSTLSIRSSLMTGGSPSPVSQRSYSAKDTAHHFPGHLFLTVSASEHKIRALLGSLPQTPMQPEQFTQSLHLCLLANTPGASASHPGSVFVGGPYVSYMPQPVYDTQDWPSDALDARKFIPCFLPVSSKQDAAHPYCVATEHTPYVRGLLGYLRDLDSLCPEHQVDQLCTSPPTAQTPLTPATPMTPGTPGTQYGGASLKSPFGLVDAHGDFGSLEYAQHREPTWRLQRHRIIQEIIDTERTYVTGLNEIMDIYVKRARQPLEGSNSDERVLPLSKERAVFGHIEGIVYFHTRAFLPSLEEAAAPVLSMGSDANPDIHTNTTAQAAASIANVFKQHTAYFKMYMNYVNQSDSAMRRIAYWSEATPNFGRSKLKPAMESAGATFSQLASFRKLQLGGQGVDGEHGKGYFEKRNGIPTSRRKQIQSYLRICRQDPRHSQISLEGYLLLPIQRIPRYRMLLEQLLRCTPSYLLPVGESDVIAHALAHINLVASWVNEGKRQSEQGHRLYLWQSKLRAHSPVQLVQPHRRLVHDGALRLVRVAKCASVGNEPGNTGLLQQTLLDQPVQLLLCNDLAIVIALSGLEARESESLDQETQGSADLDGVECAAVIAVFKPMASCTPNAGFPLPSPPASITGCMHFRVLDRNYVFYFAASTHRDAMRWCDLFNTQS</sequence>
<dbReference type="PROSITE" id="PS50010">
    <property type="entry name" value="DH_2"/>
    <property type="match status" value="1"/>
</dbReference>
<evidence type="ECO:0000259" key="2">
    <source>
        <dbReference type="PROSITE" id="PS50010"/>
    </source>
</evidence>
<dbReference type="PANTHER" id="PTHR12673:SF270">
    <property type="entry name" value="FYVE-TYPE DOMAIN-CONTAINING PROTEIN"/>
    <property type="match status" value="1"/>
</dbReference>
<dbReference type="PANTHER" id="PTHR12673">
    <property type="entry name" value="FACIOGENITAL DYSPLASIA PROTEIN"/>
    <property type="match status" value="1"/>
</dbReference>
<feature type="region of interest" description="Disordered" evidence="1">
    <location>
        <begin position="148"/>
        <end position="170"/>
    </location>
</feature>
<proteinExistence type="predicted"/>
<evidence type="ECO:0000313" key="4">
    <source>
        <dbReference type="Proteomes" id="UP000232875"/>
    </source>
</evidence>
<protein>
    <recommendedName>
        <fullName evidence="2">DH domain-containing protein</fullName>
    </recommendedName>
</protein>
<dbReference type="Proteomes" id="UP000232875">
    <property type="component" value="Unassembled WGS sequence"/>
</dbReference>
<dbReference type="InterPro" id="IPR032675">
    <property type="entry name" value="LRR_dom_sf"/>
</dbReference>
<dbReference type="AlphaFoldDB" id="A0A2N1JB11"/>
<organism evidence="3 4">
    <name type="scientific">Malassezia vespertilionis</name>
    <dbReference type="NCBI Taxonomy" id="2020962"/>
    <lineage>
        <taxon>Eukaryota</taxon>
        <taxon>Fungi</taxon>
        <taxon>Dikarya</taxon>
        <taxon>Basidiomycota</taxon>
        <taxon>Ustilaginomycotina</taxon>
        <taxon>Malasseziomycetes</taxon>
        <taxon>Malasseziales</taxon>
        <taxon>Malasseziaceae</taxon>
        <taxon>Malassezia</taxon>
    </lineage>
</organism>
<dbReference type="Gene3D" id="1.20.900.10">
    <property type="entry name" value="Dbl homology (DH) domain"/>
    <property type="match status" value="1"/>
</dbReference>
<dbReference type="GO" id="GO:0005737">
    <property type="term" value="C:cytoplasm"/>
    <property type="evidence" value="ECO:0007669"/>
    <property type="project" value="TreeGrafter"/>
</dbReference>
<dbReference type="InterPro" id="IPR051092">
    <property type="entry name" value="FYVE_RhoGEF_PH"/>
</dbReference>
<dbReference type="SMART" id="SM00325">
    <property type="entry name" value="RhoGEF"/>
    <property type="match status" value="1"/>
</dbReference>
<name>A0A2N1JB11_9BASI</name>
<gene>
    <name evidence="3" type="ORF">MVES_002543</name>
</gene>
<dbReference type="GO" id="GO:0005085">
    <property type="term" value="F:guanyl-nucleotide exchange factor activity"/>
    <property type="evidence" value="ECO:0007669"/>
    <property type="project" value="InterPro"/>
</dbReference>
<dbReference type="SUPFAM" id="SSF52058">
    <property type="entry name" value="L domain-like"/>
    <property type="match status" value="1"/>
</dbReference>